<dbReference type="RefSeq" id="WP_303943943.1">
    <property type="nucleotide sequence ID" value="NZ_JABZXO010000003.1"/>
</dbReference>
<protein>
    <submittedName>
        <fullName evidence="2">Metal-dependent hydrolase</fullName>
    </submittedName>
</protein>
<feature type="compositionally biased region" description="Low complexity" evidence="1">
    <location>
        <begin position="1"/>
        <end position="20"/>
    </location>
</feature>
<organism evidence="2 3">
    <name type="scientific">Rothia mucilaginosa</name>
    <dbReference type="NCBI Taxonomy" id="43675"/>
    <lineage>
        <taxon>Bacteria</taxon>
        <taxon>Bacillati</taxon>
        <taxon>Actinomycetota</taxon>
        <taxon>Actinomycetes</taxon>
        <taxon>Micrococcales</taxon>
        <taxon>Micrococcaceae</taxon>
        <taxon>Rothia</taxon>
    </lineage>
</organism>
<keyword evidence="2" id="KW-0378">Hydrolase</keyword>
<sequence>MNANNIPNGNISNGNIPNSGYDTPPPIRNEYDVLSCALHQHGYWPDHSLIILTATDNTLGPSLRVNLPDEPCTHTERADFLHETFTKLPTRHNGETLTRFYAIIIDGDNTVRQRQLHPNTAQLAAIEEIQQDVDTQIPINAWLHLLHDPRIVSELRCEDVIYAGGASIWALNPEQQTLTLLAPIEELRHSGYYTWLTCHGDTIADTAQHNYAHSPWDTDPTSNPETRHDWENAVELWDNTRTNTTRNDEARRQDIRTIYRQAQVDLCYWDAAINAAAHLLTTHPVDNAANPTSGDGPTIGDALRELIPAEVAGHLRASIAPVTLNPITAEMLTYLAGYGLNHAQKALAHLHYSAQYTYHAFGGEYPSTSPNFAPLEPPHYGTRITRKTCIPASFTHALSATPGTEQAHVRAVPEKCVQWQDWIRRTHRTIQQSLTIQQGRNNQHANPNGWALENLTPADHASAAELNTISRDLLPCLEERPKDHNAHNKFENLKQRIDESCTSSEYLTKHHAVYTHYLNALKGKLDSPHWARLNALELLTSLLTPHSTDGEYAALRNIQAWTNWYKGYSTYARMLRQEAHRHTFGKDLNILDVHLNAGNLPAWIKHTICGEPGTHREPISTLKPRKP</sequence>
<reference evidence="2" key="1">
    <citation type="submission" date="2020-04" db="EMBL/GenBank/DDBJ databases">
        <title>Deep metagenomics examines the oral microbiome during advanced dental caries in children, revealing novel taxa and co-occurrences with host molecules.</title>
        <authorList>
            <person name="Baker J.L."/>
            <person name="Morton J.T."/>
            <person name="Dinis M."/>
            <person name="Alvarez R."/>
            <person name="Tran N.C."/>
            <person name="Knight R."/>
            <person name="Edlund A."/>
        </authorList>
    </citation>
    <scope>NUCLEOTIDE SEQUENCE</scope>
    <source>
        <strain evidence="2">JCVI_39_bin.18</strain>
    </source>
</reference>
<dbReference type="Proteomes" id="UP000770330">
    <property type="component" value="Unassembled WGS sequence"/>
</dbReference>
<evidence type="ECO:0000256" key="1">
    <source>
        <dbReference type="SAM" id="MobiDB-lite"/>
    </source>
</evidence>
<gene>
    <name evidence="2" type="ORF">HXO61_02080</name>
</gene>
<feature type="region of interest" description="Disordered" evidence="1">
    <location>
        <begin position="1"/>
        <end position="23"/>
    </location>
</feature>
<evidence type="ECO:0000313" key="2">
    <source>
        <dbReference type="EMBL" id="MBF1656708.1"/>
    </source>
</evidence>
<accession>A0A930KTI3</accession>
<evidence type="ECO:0000313" key="3">
    <source>
        <dbReference type="Proteomes" id="UP000770330"/>
    </source>
</evidence>
<proteinExistence type="predicted"/>
<dbReference type="AlphaFoldDB" id="A0A930KTI3"/>
<comment type="caution">
    <text evidence="2">The sequence shown here is derived from an EMBL/GenBank/DDBJ whole genome shotgun (WGS) entry which is preliminary data.</text>
</comment>
<dbReference type="EMBL" id="JABZXO010000003">
    <property type="protein sequence ID" value="MBF1656708.1"/>
    <property type="molecule type" value="Genomic_DNA"/>
</dbReference>
<dbReference type="GO" id="GO:0016787">
    <property type="term" value="F:hydrolase activity"/>
    <property type="evidence" value="ECO:0007669"/>
    <property type="project" value="UniProtKB-KW"/>
</dbReference>
<name>A0A930KTI3_9MICC</name>